<evidence type="ECO:0000256" key="1">
    <source>
        <dbReference type="SAM" id="Phobius"/>
    </source>
</evidence>
<sequence>MGWIIISLLLPIFTPFLFYWVLKGFAFPSAPKVIQMIKDGQLGWVGAGFACSTLYEIFEPGTDKAMSMEAGAGYAIGAAIVFLCASSVIAAVGTMLPVAYPKPANVIWGKHYQIIIKSVGLTAASALLYGLVHYGIVGVRML</sequence>
<feature type="transmembrane region" description="Helical" evidence="1">
    <location>
        <begin position="114"/>
        <end position="137"/>
    </location>
</feature>
<keyword evidence="3" id="KW-1185">Reference proteome</keyword>
<feature type="transmembrane region" description="Helical" evidence="1">
    <location>
        <begin position="70"/>
        <end position="94"/>
    </location>
</feature>
<organism evidence="2 3">
    <name type="scientific">Noviherbaspirillum suwonense</name>
    <dbReference type="NCBI Taxonomy" id="1224511"/>
    <lineage>
        <taxon>Bacteria</taxon>
        <taxon>Pseudomonadati</taxon>
        <taxon>Pseudomonadota</taxon>
        <taxon>Betaproteobacteria</taxon>
        <taxon>Burkholderiales</taxon>
        <taxon>Oxalobacteraceae</taxon>
        <taxon>Noviherbaspirillum</taxon>
    </lineage>
</organism>
<keyword evidence="1" id="KW-0812">Transmembrane</keyword>
<reference evidence="2 3" key="1">
    <citation type="submission" date="2017-05" db="EMBL/GenBank/DDBJ databases">
        <authorList>
            <person name="Varghese N."/>
            <person name="Submissions S."/>
        </authorList>
    </citation>
    <scope>NUCLEOTIDE SEQUENCE [LARGE SCALE GENOMIC DNA]</scope>
    <source>
        <strain evidence="2 3">DSM 26001</strain>
    </source>
</reference>
<evidence type="ECO:0000313" key="2">
    <source>
        <dbReference type="EMBL" id="SMP81745.1"/>
    </source>
</evidence>
<protein>
    <recommendedName>
        <fullName evidence="4">DUF1761 domain-containing protein</fullName>
    </recommendedName>
</protein>
<keyword evidence="1" id="KW-1133">Transmembrane helix</keyword>
<accession>A0ABY1QVR4</accession>
<comment type="caution">
    <text evidence="2">The sequence shown here is derived from an EMBL/GenBank/DDBJ whole genome shotgun (WGS) entry which is preliminary data.</text>
</comment>
<feature type="transmembrane region" description="Helical" evidence="1">
    <location>
        <begin position="5"/>
        <end position="22"/>
    </location>
</feature>
<proteinExistence type="predicted"/>
<name>A0ABY1QVR4_9BURK</name>
<dbReference type="Proteomes" id="UP001158049">
    <property type="component" value="Unassembled WGS sequence"/>
</dbReference>
<dbReference type="RefSeq" id="WP_283445732.1">
    <property type="nucleotide sequence ID" value="NZ_FXUL01000047.1"/>
</dbReference>
<evidence type="ECO:0008006" key="4">
    <source>
        <dbReference type="Google" id="ProtNLM"/>
    </source>
</evidence>
<dbReference type="EMBL" id="FXUL01000047">
    <property type="protein sequence ID" value="SMP81745.1"/>
    <property type="molecule type" value="Genomic_DNA"/>
</dbReference>
<keyword evidence="1" id="KW-0472">Membrane</keyword>
<evidence type="ECO:0000313" key="3">
    <source>
        <dbReference type="Proteomes" id="UP001158049"/>
    </source>
</evidence>
<gene>
    <name evidence="2" type="ORF">SAMN06295970_14720</name>
</gene>